<sequence length="298" mass="33324">MAKYLIIFGAGASFGSDSNNVPPLGSGLFSALQKFNPNGWGKIDGDLANSFQSDFEATMPKVNSHALPPLQRVMADYFFRFQPTHNNLYYKLANLIAQKTWDGAFVTLNYERLLEISLLAAKINPFDKNTTTEKFIELCLPHGACNLFCESVKGLASAVSFAGLNVQTNGPIIGIRDANTFQQRIQNDAFPPVMSYFEPSKRTTSGANFIESQRKRFAELVEGAEKIAIIGLRVREHDKHIWEPLSKTNAKIIYCAGNSAGDEFKKWSNKNREIKTDLLVLNSYFNEGFEELMKSIDL</sequence>
<accession>A0A1F5T0Q4</accession>
<evidence type="ECO:0000313" key="2">
    <source>
        <dbReference type="Proteomes" id="UP000179001"/>
    </source>
</evidence>
<dbReference type="STRING" id="1798002.A2478_02595"/>
<dbReference type="AlphaFoldDB" id="A0A1F5T0Q4"/>
<evidence type="ECO:0000313" key="1">
    <source>
        <dbReference type="EMBL" id="OGF32499.1"/>
    </source>
</evidence>
<name>A0A1F5T0Q4_9BACT</name>
<organism evidence="1 2">
    <name type="scientific">Candidatus Falkowbacteria bacterium RIFOXYC2_FULL_36_12</name>
    <dbReference type="NCBI Taxonomy" id="1798002"/>
    <lineage>
        <taxon>Bacteria</taxon>
        <taxon>Candidatus Falkowiibacteriota</taxon>
    </lineage>
</organism>
<gene>
    <name evidence="1" type="ORF">A2478_02595</name>
</gene>
<dbReference type="EMBL" id="MFGJ01000005">
    <property type="protein sequence ID" value="OGF32499.1"/>
    <property type="molecule type" value="Genomic_DNA"/>
</dbReference>
<protein>
    <recommendedName>
        <fullName evidence="3">Deacetylase sirtuin-type domain-containing protein</fullName>
    </recommendedName>
</protein>
<evidence type="ECO:0008006" key="3">
    <source>
        <dbReference type="Google" id="ProtNLM"/>
    </source>
</evidence>
<proteinExistence type="predicted"/>
<comment type="caution">
    <text evidence="1">The sequence shown here is derived from an EMBL/GenBank/DDBJ whole genome shotgun (WGS) entry which is preliminary data.</text>
</comment>
<dbReference type="Proteomes" id="UP000179001">
    <property type="component" value="Unassembled WGS sequence"/>
</dbReference>
<reference evidence="1 2" key="1">
    <citation type="journal article" date="2016" name="Nat. Commun.">
        <title>Thousands of microbial genomes shed light on interconnected biogeochemical processes in an aquifer system.</title>
        <authorList>
            <person name="Anantharaman K."/>
            <person name="Brown C.T."/>
            <person name="Hug L.A."/>
            <person name="Sharon I."/>
            <person name="Castelle C.J."/>
            <person name="Probst A.J."/>
            <person name="Thomas B.C."/>
            <person name="Singh A."/>
            <person name="Wilkins M.J."/>
            <person name="Karaoz U."/>
            <person name="Brodie E.L."/>
            <person name="Williams K.H."/>
            <person name="Hubbard S.S."/>
            <person name="Banfield J.F."/>
        </authorList>
    </citation>
    <scope>NUCLEOTIDE SEQUENCE [LARGE SCALE GENOMIC DNA]</scope>
</reference>